<dbReference type="SUPFAM" id="SSF103473">
    <property type="entry name" value="MFS general substrate transporter"/>
    <property type="match status" value="1"/>
</dbReference>
<dbReference type="InterPro" id="IPR011701">
    <property type="entry name" value="MFS"/>
</dbReference>
<evidence type="ECO:0000256" key="1">
    <source>
        <dbReference type="ARBA" id="ARBA00004141"/>
    </source>
</evidence>
<feature type="transmembrane region" description="Helical" evidence="5">
    <location>
        <begin position="236"/>
        <end position="256"/>
    </location>
</feature>
<evidence type="ECO:0000259" key="6">
    <source>
        <dbReference type="PROSITE" id="PS50850"/>
    </source>
</evidence>
<dbReference type="AlphaFoldDB" id="A0A916RNC2"/>
<dbReference type="PROSITE" id="PS50850">
    <property type="entry name" value="MFS"/>
    <property type="match status" value="1"/>
</dbReference>
<keyword evidence="3 5" id="KW-1133">Transmembrane helix</keyword>
<evidence type="ECO:0000256" key="2">
    <source>
        <dbReference type="ARBA" id="ARBA00022692"/>
    </source>
</evidence>
<gene>
    <name evidence="7" type="ORF">GCM10011385_12540</name>
</gene>
<organism evidence="7 8">
    <name type="scientific">Nitratireductor aestuarii</name>
    <dbReference type="NCBI Taxonomy" id="1735103"/>
    <lineage>
        <taxon>Bacteria</taxon>
        <taxon>Pseudomonadati</taxon>
        <taxon>Pseudomonadota</taxon>
        <taxon>Alphaproteobacteria</taxon>
        <taxon>Hyphomicrobiales</taxon>
        <taxon>Phyllobacteriaceae</taxon>
        <taxon>Nitratireductor</taxon>
    </lineage>
</organism>
<feature type="transmembrane region" description="Helical" evidence="5">
    <location>
        <begin position="359"/>
        <end position="376"/>
    </location>
</feature>
<evidence type="ECO:0000313" key="7">
    <source>
        <dbReference type="EMBL" id="GGA60383.1"/>
    </source>
</evidence>
<proteinExistence type="predicted"/>
<dbReference type="RefSeq" id="WP_188720114.1">
    <property type="nucleotide sequence ID" value="NZ_BMIF01000003.1"/>
</dbReference>
<dbReference type="GO" id="GO:0022857">
    <property type="term" value="F:transmembrane transporter activity"/>
    <property type="evidence" value="ECO:0007669"/>
    <property type="project" value="InterPro"/>
</dbReference>
<reference evidence="7" key="2">
    <citation type="submission" date="2020-09" db="EMBL/GenBank/DDBJ databases">
        <authorList>
            <person name="Sun Q."/>
            <person name="Zhou Y."/>
        </authorList>
    </citation>
    <scope>NUCLEOTIDE SEQUENCE</scope>
    <source>
        <strain evidence="7">CGMCC 1.15320</strain>
    </source>
</reference>
<feature type="transmembrane region" description="Helical" evidence="5">
    <location>
        <begin position="205"/>
        <end position="230"/>
    </location>
</feature>
<dbReference type="InterPro" id="IPR036259">
    <property type="entry name" value="MFS_trans_sf"/>
</dbReference>
<comment type="caution">
    <text evidence="7">The sequence shown here is derived from an EMBL/GenBank/DDBJ whole genome shotgun (WGS) entry which is preliminary data.</text>
</comment>
<comment type="subcellular location">
    <subcellularLocation>
        <location evidence="1">Membrane</location>
        <topology evidence="1">Multi-pass membrane protein</topology>
    </subcellularLocation>
</comment>
<feature type="transmembrane region" description="Helical" evidence="5">
    <location>
        <begin position="12"/>
        <end position="31"/>
    </location>
</feature>
<dbReference type="InterPro" id="IPR020846">
    <property type="entry name" value="MFS_dom"/>
</dbReference>
<evidence type="ECO:0000313" key="8">
    <source>
        <dbReference type="Proteomes" id="UP000636264"/>
    </source>
</evidence>
<dbReference type="PANTHER" id="PTHR23514:SF13">
    <property type="entry name" value="INNER MEMBRANE PROTEIN YBJJ"/>
    <property type="match status" value="1"/>
</dbReference>
<feature type="transmembrane region" description="Helical" evidence="5">
    <location>
        <begin position="268"/>
        <end position="290"/>
    </location>
</feature>
<dbReference type="CDD" id="cd17393">
    <property type="entry name" value="MFS_MosC_like"/>
    <property type="match status" value="1"/>
</dbReference>
<keyword evidence="4 5" id="KW-0472">Membrane</keyword>
<sequence>MISSQVRAGRWAVAACFFTNGMIMGSWVPQVPLLAQRFDVGEAMLGLLILTLGLGAVVIMPVCGWLISHTNSRAVLRGSAVISAFALLLVALAPNLALVALAIALFGASIGGMDVAMNSNAVVVERRMGLAIMSSSHGFWSLGGFTGAGLGGKIAEALGPIGHASVVTAAALALLSFALPRLLVERQPQQASSDTSPKVRFPSNPGVYLIGLLALLCMAPEGAVLDWAALYLRQEMGANLATASLAFTFFSGAMAVMRFMGDGVRNRLGAVTTIRISGTVAAVGMLAAGASSNPAIAIAAFAAAGLGIANMVPIVFSAAGNQPGVPSSIGMSVATAIGYCGILVTPSLIGFVAERTGFSPVYMSFAVILLVVVLLAERLRPADFIATQPSPDVPR</sequence>
<feature type="transmembrane region" description="Helical" evidence="5">
    <location>
        <begin position="43"/>
        <end position="67"/>
    </location>
</feature>
<dbReference type="GO" id="GO:0016020">
    <property type="term" value="C:membrane"/>
    <property type="evidence" value="ECO:0007669"/>
    <property type="project" value="UniProtKB-SubCell"/>
</dbReference>
<evidence type="ECO:0000256" key="5">
    <source>
        <dbReference type="SAM" id="Phobius"/>
    </source>
</evidence>
<name>A0A916RNC2_9HYPH</name>
<dbReference type="Pfam" id="PF07690">
    <property type="entry name" value="MFS_1"/>
    <property type="match status" value="1"/>
</dbReference>
<reference evidence="7" key="1">
    <citation type="journal article" date="2014" name="Int. J. Syst. Evol. Microbiol.">
        <title>Complete genome sequence of Corynebacterium casei LMG S-19264T (=DSM 44701T), isolated from a smear-ripened cheese.</title>
        <authorList>
            <consortium name="US DOE Joint Genome Institute (JGI-PGF)"/>
            <person name="Walter F."/>
            <person name="Albersmeier A."/>
            <person name="Kalinowski J."/>
            <person name="Ruckert C."/>
        </authorList>
    </citation>
    <scope>NUCLEOTIDE SEQUENCE</scope>
    <source>
        <strain evidence="7">CGMCC 1.15320</strain>
    </source>
</reference>
<evidence type="ECO:0000256" key="3">
    <source>
        <dbReference type="ARBA" id="ARBA00022989"/>
    </source>
</evidence>
<keyword evidence="2 5" id="KW-0812">Transmembrane</keyword>
<feature type="domain" description="Major facilitator superfamily (MFS) profile" evidence="6">
    <location>
        <begin position="1"/>
        <end position="384"/>
    </location>
</feature>
<dbReference type="Gene3D" id="1.20.1250.20">
    <property type="entry name" value="MFS general substrate transporter like domains"/>
    <property type="match status" value="2"/>
</dbReference>
<dbReference type="EMBL" id="BMIF01000003">
    <property type="protein sequence ID" value="GGA60383.1"/>
    <property type="molecule type" value="Genomic_DNA"/>
</dbReference>
<accession>A0A916RNC2</accession>
<feature type="transmembrane region" description="Helical" evidence="5">
    <location>
        <begin position="331"/>
        <end position="353"/>
    </location>
</feature>
<dbReference type="InterPro" id="IPR051788">
    <property type="entry name" value="MFS_Transporter"/>
</dbReference>
<dbReference type="PANTHER" id="PTHR23514">
    <property type="entry name" value="BYPASS OF STOP CODON PROTEIN 6"/>
    <property type="match status" value="1"/>
</dbReference>
<protein>
    <submittedName>
        <fullName evidence="7">MFS transporter</fullName>
    </submittedName>
</protein>
<feature type="transmembrane region" description="Helical" evidence="5">
    <location>
        <begin position="296"/>
        <end position="319"/>
    </location>
</feature>
<feature type="transmembrane region" description="Helical" evidence="5">
    <location>
        <begin position="161"/>
        <end position="184"/>
    </location>
</feature>
<keyword evidence="8" id="KW-1185">Reference proteome</keyword>
<dbReference type="Proteomes" id="UP000636264">
    <property type="component" value="Unassembled WGS sequence"/>
</dbReference>
<evidence type="ECO:0000256" key="4">
    <source>
        <dbReference type="ARBA" id="ARBA00023136"/>
    </source>
</evidence>
<feature type="transmembrane region" description="Helical" evidence="5">
    <location>
        <begin position="138"/>
        <end position="155"/>
    </location>
</feature>